<dbReference type="InterPro" id="IPR036955">
    <property type="entry name" value="AP2/ERF_dom_sf"/>
</dbReference>
<dbReference type="InterPro" id="IPR050913">
    <property type="entry name" value="AP2/ERF_ERF"/>
</dbReference>
<dbReference type="AlphaFoldDB" id="A0A2G2YCE8"/>
<keyword evidence="6" id="KW-0472">Membrane</keyword>
<dbReference type="SUPFAM" id="SSF54171">
    <property type="entry name" value="DNA-binding domain"/>
    <property type="match status" value="1"/>
</dbReference>
<keyword evidence="6" id="KW-1133">Transmembrane helix</keyword>
<protein>
    <recommendedName>
        <fullName evidence="7">AP2/ERF domain-containing protein</fullName>
    </recommendedName>
</protein>
<evidence type="ECO:0000256" key="5">
    <source>
        <dbReference type="ARBA" id="ARBA00023242"/>
    </source>
</evidence>
<keyword evidence="2" id="KW-0805">Transcription regulation</keyword>
<feature type="domain" description="AP2/ERF" evidence="7">
    <location>
        <begin position="134"/>
        <end position="194"/>
    </location>
</feature>
<keyword evidence="9" id="KW-1185">Reference proteome</keyword>
<gene>
    <name evidence="8" type="ORF">T459_26891</name>
</gene>
<evidence type="ECO:0000256" key="2">
    <source>
        <dbReference type="ARBA" id="ARBA00023015"/>
    </source>
</evidence>
<dbReference type="GO" id="GO:0003700">
    <property type="term" value="F:DNA-binding transcription factor activity"/>
    <property type="evidence" value="ECO:0007669"/>
    <property type="project" value="InterPro"/>
</dbReference>
<dbReference type="GO" id="GO:0005634">
    <property type="term" value="C:nucleus"/>
    <property type="evidence" value="ECO:0007669"/>
    <property type="project" value="UniProtKB-SubCell"/>
</dbReference>
<evidence type="ECO:0000256" key="6">
    <source>
        <dbReference type="SAM" id="Phobius"/>
    </source>
</evidence>
<keyword evidence="6" id="KW-0812">Transmembrane</keyword>
<dbReference type="Gene3D" id="3.30.730.10">
    <property type="entry name" value="AP2/ERF domain"/>
    <property type="match status" value="1"/>
</dbReference>
<feature type="transmembrane region" description="Helical" evidence="6">
    <location>
        <begin position="24"/>
        <end position="45"/>
    </location>
</feature>
<sequence>MRSLTDIEGKMAEMDSMLMRSKDIMYDILSFVGFIACLVLAFLTIDMMKVPPENGTLLSIQDPPEKWDFTFMFRNPPVERGEKLEFLEGIVFIHRRMPRRIMYSEDARDEGPKHLVNIGASYKRISKNTYVRLYPIGVRKRKNGKFCAEIKHPLNKKMIWLGNSVTVEDASKNYESKKLEFKELVMAKRAKNGQLSEKSYQESCVTDEFEEKSSMSVDENTNTSNGVEESDEKLMMRTWVKISENQEVKYSHKLGVPIVDNYGFLLGEFSILDDLRIYM</sequence>
<organism evidence="8 9">
    <name type="scientific">Capsicum annuum</name>
    <name type="common">Capsicum pepper</name>
    <dbReference type="NCBI Taxonomy" id="4072"/>
    <lineage>
        <taxon>Eukaryota</taxon>
        <taxon>Viridiplantae</taxon>
        <taxon>Streptophyta</taxon>
        <taxon>Embryophyta</taxon>
        <taxon>Tracheophyta</taxon>
        <taxon>Spermatophyta</taxon>
        <taxon>Magnoliopsida</taxon>
        <taxon>eudicotyledons</taxon>
        <taxon>Gunneridae</taxon>
        <taxon>Pentapetalae</taxon>
        <taxon>asterids</taxon>
        <taxon>lamiids</taxon>
        <taxon>Solanales</taxon>
        <taxon>Solanaceae</taxon>
        <taxon>Solanoideae</taxon>
        <taxon>Capsiceae</taxon>
        <taxon>Capsicum</taxon>
    </lineage>
</organism>
<evidence type="ECO:0000259" key="7">
    <source>
        <dbReference type="PROSITE" id="PS51032"/>
    </source>
</evidence>
<comment type="subcellular location">
    <subcellularLocation>
        <location evidence="1">Nucleus</location>
    </subcellularLocation>
</comment>
<dbReference type="PANTHER" id="PTHR31194:SF62">
    <property type="entry name" value="ETHYLENE-RESPONSIVE TRANSCRIPTION FACTOR ERF118"/>
    <property type="match status" value="1"/>
</dbReference>
<dbReference type="PROSITE" id="PS51032">
    <property type="entry name" value="AP2_ERF"/>
    <property type="match status" value="1"/>
</dbReference>
<keyword evidence="5" id="KW-0539">Nucleus</keyword>
<evidence type="ECO:0000256" key="4">
    <source>
        <dbReference type="ARBA" id="ARBA00023163"/>
    </source>
</evidence>
<dbReference type="PANTHER" id="PTHR31194">
    <property type="entry name" value="SHN SHINE , DNA BINDING / TRANSCRIPTION FACTOR"/>
    <property type="match status" value="1"/>
</dbReference>
<dbReference type="Proteomes" id="UP000222542">
    <property type="component" value="Unassembled WGS sequence"/>
</dbReference>
<evidence type="ECO:0000256" key="1">
    <source>
        <dbReference type="ARBA" id="ARBA00004123"/>
    </source>
</evidence>
<evidence type="ECO:0000313" key="8">
    <source>
        <dbReference type="EMBL" id="PHT67404.1"/>
    </source>
</evidence>
<comment type="caution">
    <text evidence="8">The sequence shown here is derived from an EMBL/GenBank/DDBJ whole genome shotgun (WGS) entry which is preliminary data.</text>
</comment>
<evidence type="ECO:0000256" key="3">
    <source>
        <dbReference type="ARBA" id="ARBA00023125"/>
    </source>
</evidence>
<name>A0A2G2YCE8_CAPAN</name>
<evidence type="ECO:0000313" key="9">
    <source>
        <dbReference type="Proteomes" id="UP000222542"/>
    </source>
</evidence>
<dbReference type="EMBL" id="AYRZ02000011">
    <property type="protein sequence ID" value="PHT67404.1"/>
    <property type="molecule type" value="Genomic_DNA"/>
</dbReference>
<dbReference type="SMART" id="SM00380">
    <property type="entry name" value="AP2"/>
    <property type="match status" value="1"/>
</dbReference>
<dbReference type="InterPro" id="IPR001471">
    <property type="entry name" value="AP2/ERF_dom"/>
</dbReference>
<reference evidence="8 9" key="2">
    <citation type="journal article" date="2017" name="Genome Biol.">
        <title>New reference genome sequences of hot pepper reveal the massive evolution of plant disease-resistance genes by retroduplication.</title>
        <authorList>
            <person name="Kim S."/>
            <person name="Park J."/>
            <person name="Yeom S.I."/>
            <person name="Kim Y.M."/>
            <person name="Seo E."/>
            <person name="Kim K.T."/>
            <person name="Kim M.S."/>
            <person name="Lee J.M."/>
            <person name="Cheong K."/>
            <person name="Shin H.S."/>
            <person name="Kim S.B."/>
            <person name="Han K."/>
            <person name="Lee J."/>
            <person name="Park M."/>
            <person name="Lee H.A."/>
            <person name="Lee H.Y."/>
            <person name="Lee Y."/>
            <person name="Oh S."/>
            <person name="Lee J.H."/>
            <person name="Choi E."/>
            <person name="Choi E."/>
            <person name="Lee S.E."/>
            <person name="Jeon J."/>
            <person name="Kim H."/>
            <person name="Choi G."/>
            <person name="Song H."/>
            <person name="Lee J."/>
            <person name="Lee S.C."/>
            <person name="Kwon J.K."/>
            <person name="Lee H.Y."/>
            <person name="Koo N."/>
            <person name="Hong Y."/>
            <person name="Kim R.W."/>
            <person name="Kang W.H."/>
            <person name="Huh J.H."/>
            <person name="Kang B.C."/>
            <person name="Yang T.J."/>
            <person name="Lee Y.H."/>
            <person name="Bennetzen J.L."/>
            <person name="Choi D."/>
        </authorList>
    </citation>
    <scope>NUCLEOTIDE SEQUENCE [LARGE SCALE GENOMIC DNA]</scope>
    <source>
        <strain evidence="9">cv. CM334</strain>
    </source>
</reference>
<dbReference type="GO" id="GO:0003677">
    <property type="term" value="F:DNA binding"/>
    <property type="evidence" value="ECO:0007669"/>
    <property type="project" value="UniProtKB-KW"/>
</dbReference>
<dbReference type="Gramene" id="PHT67404">
    <property type="protein sequence ID" value="PHT67404"/>
    <property type="gene ID" value="T459_26891"/>
</dbReference>
<dbReference type="InterPro" id="IPR016177">
    <property type="entry name" value="DNA-bd_dom_sf"/>
</dbReference>
<keyword evidence="3" id="KW-0238">DNA-binding</keyword>
<accession>A0A2G2YCE8</accession>
<proteinExistence type="predicted"/>
<keyword evidence="4" id="KW-0804">Transcription</keyword>
<reference evidence="8 9" key="1">
    <citation type="journal article" date="2014" name="Nat. Genet.">
        <title>Genome sequence of the hot pepper provides insights into the evolution of pungency in Capsicum species.</title>
        <authorList>
            <person name="Kim S."/>
            <person name="Park M."/>
            <person name="Yeom S.I."/>
            <person name="Kim Y.M."/>
            <person name="Lee J.M."/>
            <person name="Lee H.A."/>
            <person name="Seo E."/>
            <person name="Choi J."/>
            <person name="Cheong K."/>
            <person name="Kim K.T."/>
            <person name="Jung K."/>
            <person name="Lee G.W."/>
            <person name="Oh S.K."/>
            <person name="Bae C."/>
            <person name="Kim S.B."/>
            <person name="Lee H.Y."/>
            <person name="Kim S.Y."/>
            <person name="Kim M.S."/>
            <person name="Kang B.C."/>
            <person name="Jo Y.D."/>
            <person name="Yang H.B."/>
            <person name="Jeong H.J."/>
            <person name="Kang W.H."/>
            <person name="Kwon J.K."/>
            <person name="Shin C."/>
            <person name="Lim J.Y."/>
            <person name="Park J.H."/>
            <person name="Huh J.H."/>
            <person name="Kim J.S."/>
            <person name="Kim B.D."/>
            <person name="Cohen O."/>
            <person name="Paran I."/>
            <person name="Suh M.C."/>
            <person name="Lee S.B."/>
            <person name="Kim Y.K."/>
            <person name="Shin Y."/>
            <person name="Noh S.J."/>
            <person name="Park J."/>
            <person name="Seo Y.S."/>
            <person name="Kwon S.Y."/>
            <person name="Kim H.A."/>
            <person name="Park J.M."/>
            <person name="Kim H.J."/>
            <person name="Choi S.B."/>
            <person name="Bosland P.W."/>
            <person name="Reeves G."/>
            <person name="Jo S.H."/>
            <person name="Lee B.W."/>
            <person name="Cho H.T."/>
            <person name="Choi H.S."/>
            <person name="Lee M.S."/>
            <person name="Yu Y."/>
            <person name="Do Choi Y."/>
            <person name="Park B.S."/>
            <person name="van Deynze A."/>
            <person name="Ashrafi H."/>
            <person name="Hill T."/>
            <person name="Kim W.T."/>
            <person name="Pai H.S."/>
            <person name="Ahn H.K."/>
            <person name="Yeam I."/>
            <person name="Giovannoni J.J."/>
            <person name="Rose J.K."/>
            <person name="Sorensen I."/>
            <person name="Lee S.J."/>
            <person name="Kim R.W."/>
            <person name="Choi I.Y."/>
            <person name="Choi B.S."/>
            <person name="Lim J.S."/>
            <person name="Lee Y.H."/>
            <person name="Choi D."/>
        </authorList>
    </citation>
    <scope>NUCLEOTIDE SEQUENCE [LARGE SCALE GENOMIC DNA]</scope>
    <source>
        <strain evidence="9">cv. CM334</strain>
    </source>
</reference>